<name>A0A1M6L134_9FLAO</name>
<protein>
    <submittedName>
        <fullName evidence="1">Uncharacterized protein</fullName>
    </submittedName>
</protein>
<dbReference type="RefSeq" id="WP_072765502.1">
    <property type="nucleotide sequence ID" value="NZ_FQYX01000029.1"/>
</dbReference>
<gene>
    <name evidence="1" type="ORF">SAMN04487911_1294</name>
</gene>
<dbReference type="Proteomes" id="UP000184231">
    <property type="component" value="Unassembled WGS sequence"/>
</dbReference>
<reference evidence="2" key="1">
    <citation type="submission" date="2016-11" db="EMBL/GenBank/DDBJ databases">
        <authorList>
            <person name="Varghese N."/>
            <person name="Submissions S."/>
        </authorList>
    </citation>
    <scope>NUCLEOTIDE SEQUENCE [LARGE SCALE GENOMIC DNA]</scope>
    <source>
        <strain evidence="2">CGMCC 1.8863</strain>
    </source>
</reference>
<organism evidence="1 2">
    <name type="scientific">Arenibacter nanhaiticus</name>
    <dbReference type="NCBI Taxonomy" id="558155"/>
    <lineage>
        <taxon>Bacteria</taxon>
        <taxon>Pseudomonadati</taxon>
        <taxon>Bacteroidota</taxon>
        <taxon>Flavobacteriia</taxon>
        <taxon>Flavobacteriales</taxon>
        <taxon>Flavobacteriaceae</taxon>
        <taxon>Arenibacter</taxon>
    </lineage>
</organism>
<dbReference type="OrthoDB" id="1440474at2"/>
<dbReference type="STRING" id="558155.SAMN04487911_1294"/>
<dbReference type="EMBL" id="FQYX01000029">
    <property type="protein sequence ID" value="SHJ64846.1"/>
    <property type="molecule type" value="Genomic_DNA"/>
</dbReference>
<proteinExistence type="predicted"/>
<dbReference type="AlphaFoldDB" id="A0A1M6L134"/>
<keyword evidence="2" id="KW-1185">Reference proteome</keyword>
<sequence length="132" mass="15411">MKDIYELMKAPTEDFTYISERLKLIREELITKDTGNRRTSAFSIKAITERFDMDYNTLVNVERGAISLTTIKLILYYYSLGYNPAWILTEDNEFIPKTNIGENVVYQADVQEEYKEMEAAIVTALTEFKKKI</sequence>
<evidence type="ECO:0000313" key="2">
    <source>
        <dbReference type="Proteomes" id="UP000184231"/>
    </source>
</evidence>
<evidence type="ECO:0000313" key="1">
    <source>
        <dbReference type="EMBL" id="SHJ64846.1"/>
    </source>
</evidence>
<accession>A0A1M6L134</accession>